<evidence type="ECO:0000313" key="13">
    <source>
        <dbReference type="Proteomes" id="UP000277212"/>
    </source>
</evidence>
<comment type="similarity">
    <text evidence="2 7">Belongs to the NOSIP family.</text>
</comment>
<evidence type="ECO:0000313" key="12">
    <source>
        <dbReference type="EMBL" id="RMJ09491.1"/>
    </source>
</evidence>
<comment type="subcellular location">
    <subcellularLocation>
        <location evidence="1 7">Nucleus</location>
    </subcellularLocation>
</comment>
<dbReference type="PIRSF" id="PIRSF023577">
    <property type="entry name" value="ENOS_interacting"/>
    <property type="match status" value="1"/>
</dbReference>
<evidence type="ECO:0000256" key="7">
    <source>
        <dbReference type="PIRNR" id="PIRNR023577"/>
    </source>
</evidence>
<dbReference type="PROSITE" id="PS00518">
    <property type="entry name" value="ZF_RING_1"/>
    <property type="match status" value="1"/>
</dbReference>
<gene>
    <name evidence="12" type="ORF">CDV36_010876</name>
</gene>
<keyword evidence="13" id="KW-1185">Reference proteome</keyword>
<evidence type="ECO:0000256" key="3">
    <source>
        <dbReference type="ARBA" id="ARBA00022723"/>
    </source>
</evidence>
<evidence type="ECO:0000256" key="9">
    <source>
        <dbReference type="SAM" id="Coils"/>
    </source>
</evidence>
<dbReference type="GO" id="GO:0005634">
    <property type="term" value="C:nucleus"/>
    <property type="evidence" value="ECO:0007669"/>
    <property type="project" value="UniProtKB-SubCell"/>
</dbReference>
<dbReference type="OrthoDB" id="116827at2759"/>
<dbReference type="SUPFAM" id="SSF57850">
    <property type="entry name" value="RING/U-box"/>
    <property type="match status" value="2"/>
</dbReference>
<evidence type="ECO:0000256" key="4">
    <source>
        <dbReference type="ARBA" id="ARBA00022771"/>
    </source>
</evidence>
<dbReference type="STRING" id="2010991.A0A3M2RW28"/>
<evidence type="ECO:0000256" key="5">
    <source>
        <dbReference type="ARBA" id="ARBA00022833"/>
    </source>
</evidence>
<dbReference type="GO" id="GO:0008270">
    <property type="term" value="F:zinc ion binding"/>
    <property type="evidence" value="ECO:0007669"/>
    <property type="project" value="UniProtKB-KW"/>
</dbReference>
<dbReference type="PANTHER" id="PTHR13063:SF10">
    <property type="entry name" value="NITRIC OXIDE SYNTHASE-INTERACTING PROTEIN"/>
    <property type="match status" value="1"/>
</dbReference>
<evidence type="ECO:0000259" key="11">
    <source>
        <dbReference type="PROSITE" id="PS50089"/>
    </source>
</evidence>
<name>A0A3M2RW28_9HYPO</name>
<keyword evidence="3" id="KW-0479">Metal-binding</keyword>
<keyword evidence="5" id="KW-0862">Zinc</keyword>
<dbReference type="EMBL" id="NKUJ01000240">
    <property type="protein sequence ID" value="RMJ09491.1"/>
    <property type="molecule type" value="Genomic_DNA"/>
</dbReference>
<dbReference type="PANTHER" id="PTHR13063">
    <property type="entry name" value="ENOS INTERACTING PROTEIN"/>
    <property type="match status" value="1"/>
</dbReference>
<dbReference type="Gene3D" id="3.30.40.10">
    <property type="entry name" value="Zinc/RING finger domain, C3HC4 (zinc finger)"/>
    <property type="match status" value="2"/>
</dbReference>
<dbReference type="InterPro" id="IPR016818">
    <property type="entry name" value="NOSIP"/>
</dbReference>
<evidence type="ECO:0000256" key="8">
    <source>
        <dbReference type="PROSITE-ProRule" id="PRU00175"/>
    </source>
</evidence>
<feature type="region of interest" description="Disordered" evidence="10">
    <location>
        <begin position="171"/>
        <end position="199"/>
    </location>
</feature>
<dbReference type="AlphaFoldDB" id="A0A3M2RW28"/>
<evidence type="ECO:0000256" key="10">
    <source>
        <dbReference type="SAM" id="MobiDB-lite"/>
    </source>
</evidence>
<evidence type="ECO:0000256" key="6">
    <source>
        <dbReference type="ARBA" id="ARBA00023242"/>
    </source>
</evidence>
<feature type="domain" description="RING-type" evidence="11">
    <location>
        <begin position="248"/>
        <end position="301"/>
    </location>
</feature>
<dbReference type="InterPro" id="IPR013083">
    <property type="entry name" value="Znf_RING/FYVE/PHD"/>
</dbReference>
<sequence>MSHSKRNTSRPVFTSHERALAKSHWASSSARLHRDSFLPFGSCGLCLNIARDPVSCRRGDIFCRECALSNILTQKKDIKRADKARAATEEEAAKLRALEDEQDRERAVADFELTQAGLDRKSKGSVAKPDNATTDATSGENALALVGTKRKFELDQDELDRIAREDKVKARKALDDEKAAKPTLPSFWTPSLTPDAQTSKLPPVVKKAKTVPTCPASSPDDAHPITMQNLITINFNEEETSKGKQRTCPSCRKMLTNASNPMMAKQCGHVMCHNCVKQFMLPSTKKSSSEDDPPLTCYVCDVPLTSKSQKHEAAKGSSIPGLVALRSEGTGFSARGASTVEKSSVAFQC</sequence>
<keyword evidence="9" id="KW-0175">Coiled coil</keyword>
<dbReference type="PROSITE" id="PS50089">
    <property type="entry name" value="ZF_RING_2"/>
    <property type="match status" value="1"/>
</dbReference>
<dbReference type="Proteomes" id="UP000277212">
    <property type="component" value="Unassembled WGS sequence"/>
</dbReference>
<feature type="compositionally biased region" description="Basic and acidic residues" evidence="10">
    <location>
        <begin position="171"/>
        <end position="180"/>
    </location>
</feature>
<dbReference type="InterPro" id="IPR017907">
    <property type="entry name" value="Znf_RING_CS"/>
</dbReference>
<dbReference type="InterPro" id="IPR031790">
    <property type="entry name" value="Znf-NOSIP"/>
</dbReference>
<evidence type="ECO:0000256" key="2">
    <source>
        <dbReference type="ARBA" id="ARBA00008126"/>
    </source>
</evidence>
<protein>
    <recommendedName>
        <fullName evidence="11">RING-type domain-containing protein</fullName>
    </recommendedName>
</protein>
<proteinExistence type="inferred from homology"/>
<feature type="compositionally biased region" description="Polar residues" evidence="10">
    <location>
        <begin position="186"/>
        <end position="199"/>
    </location>
</feature>
<organism evidence="12 13">
    <name type="scientific">Fusarium kuroshium</name>
    <dbReference type="NCBI Taxonomy" id="2010991"/>
    <lineage>
        <taxon>Eukaryota</taxon>
        <taxon>Fungi</taxon>
        <taxon>Dikarya</taxon>
        <taxon>Ascomycota</taxon>
        <taxon>Pezizomycotina</taxon>
        <taxon>Sordariomycetes</taxon>
        <taxon>Hypocreomycetidae</taxon>
        <taxon>Hypocreales</taxon>
        <taxon>Nectriaceae</taxon>
        <taxon>Fusarium</taxon>
        <taxon>Fusarium solani species complex</taxon>
    </lineage>
</organism>
<dbReference type="InterPro" id="IPR001841">
    <property type="entry name" value="Znf_RING"/>
</dbReference>
<dbReference type="Pfam" id="PF15906">
    <property type="entry name" value="zf-NOSIP"/>
    <property type="match status" value="1"/>
</dbReference>
<evidence type="ECO:0000256" key="1">
    <source>
        <dbReference type="ARBA" id="ARBA00004123"/>
    </source>
</evidence>
<dbReference type="InterPro" id="IPR027370">
    <property type="entry name" value="Znf-RING_euk"/>
</dbReference>
<keyword evidence="4 8" id="KW-0863">Zinc-finger</keyword>
<dbReference type="Pfam" id="PF13445">
    <property type="entry name" value="zf-RING_UBOX"/>
    <property type="match status" value="1"/>
</dbReference>
<reference evidence="12 13" key="1">
    <citation type="submission" date="2017-06" db="EMBL/GenBank/DDBJ databases">
        <title>Comparative genomic analysis of Ambrosia Fusariam Clade fungi.</title>
        <authorList>
            <person name="Stajich J.E."/>
            <person name="Carrillo J."/>
            <person name="Kijimoto T."/>
            <person name="Eskalen A."/>
            <person name="O'Donnell K."/>
            <person name="Kasson M."/>
        </authorList>
    </citation>
    <scope>NUCLEOTIDE SEQUENCE [LARGE SCALE GENOMIC DNA]</scope>
    <source>
        <strain evidence="12">UCR3666</strain>
    </source>
</reference>
<keyword evidence="6 7" id="KW-0539">Nucleus</keyword>
<feature type="coiled-coil region" evidence="9">
    <location>
        <begin position="78"/>
        <end position="105"/>
    </location>
</feature>
<accession>A0A3M2RW28</accession>
<feature type="region of interest" description="Disordered" evidence="10">
    <location>
        <begin position="120"/>
        <end position="139"/>
    </location>
</feature>
<dbReference type="GO" id="GO:0061630">
    <property type="term" value="F:ubiquitin protein ligase activity"/>
    <property type="evidence" value="ECO:0007669"/>
    <property type="project" value="InterPro"/>
</dbReference>
<comment type="caution">
    <text evidence="12">The sequence shown here is derived from an EMBL/GenBank/DDBJ whole genome shotgun (WGS) entry which is preliminary data.</text>
</comment>